<evidence type="ECO:0000256" key="6">
    <source>
        <dbReference type="ARBA" id="ARBA00023136"/>
    </source>
</evidence>
<organism evidence="9 10">
    <name type="scientific">Nocardia jiangsuensis</name>
    <dbReference type="NCBI Taxonomy" id="1691563"/>
    <lineage>
        <taxon>Bacteria</taxon>
        <taxon>Bacillati</taxon>
        <taxon>Actinomycetota</taxon>
        <taxon>Actinomycetes</taxon>
        <taxon>Mycobacteriales</taxon>
        <taxon>Nocardiaceae</taxon>
        <taxon>Nocardia</taxon>
    </lineage>
</organism>
<feature type="transmembrane region" description="Helical" evidence="7">
    <location>
        <begin position="264"/>
        <end position="283"/>
    </location>
</feature>
<dbReference type="PANTHER" id="PTHR33406">
    <property type="entry name" value="MEMBRANE PROTEIN MJ1562-RELATED"/>
    <property type="match status" value="1"/>
</dbReference>
<protein>
    <submittedName>
        <fullName evidence="9">MMPL family transporter</fullName>
    </submittedName>
</protein>
<feature type="transmembrane region" description="Helical" evidence="7">
    <location>
        <begin position="157"/>
        <end position="180"/>
    </location>
</feature>
<evidence type="ECO:0000313" key="9">
    <source>
        <dbReference type="EMBL" id="MFC3965310.1"/>
    </source>
</evidence>
<dbReference type="Proteomes" id="UP001595696">
    <property type="component" value="Unassembled WGS sequence"/>
</dbReference>
<reference evidence="10" key="1">
    <citation type="journal article" date="2019" name="Int. J. Syst. Evol. Microbiol.">
        <title>The Global Catalogue of Microorganisms (GCM) 10K type strain sequencing project: providing services to taxonomists for standard genome sequencing and annotation.</title>
        <authorList>
            <consortium name="The Broad Institute Genomics Platform"/>
            <consortium name="The Broad Institute Genome Sequencing Center for Infectious Disease"/>
            <person name="Wu L."/>
            <person name="Ma J."/>
        </authorList>
    </citation>
    <scope>NUCLEOTIDE SEQUENCE [LARGE SCALE GENOMIC DNA]</scope>
    <source>
        <strain evidence="10">CGMCC 4.7330</strain>
    </source>
</reference>
<evidence type="ECO:0000259" key="8">
    <source>
        <dbReference type="Pfam" id="PF03176"/>
    </source>
</evidence>
<accession>A0ABV8DYS6</accession>
<evidence type="ECO:0000313" key="10">
    <source>
        <dbReference type="Proteomes" id="UP001595696"/>
    </source>
</evidence>
<keyword evidence="6 7" id="KW-0472">Membrane</keyword>
<dbReference type="RefSeq" id="WP_378615057.1">
    <property type="nucleotide sequence ID" value="NZ_JBHSAX010000019.1"/>
</dbReference>
<dbReference type="PANTHER" id="PTHR33406:SF11">
    <property type="entry name" value="MEMBRANE PROTEIN SCO6666-RELATED"/>
    <property type="match status" value="1"/>
</dbReference>
<evidence type="ECO:0000256" key="3">
    <source>
        <dbReference type="ARBA" id="ARBA00022475"/>
    </source>
</evidence>
<dbReference type="Gene3D" id="1.20.1640.10">
    <property type="entry name" value="Multidrug efflux transporter AcrB transmembrane domain"/>
    <property type="match status" value="2"/>
</dbReference>
<feature type="transmembrane region" description="Helical" evidence="7">
    <location>
        <begin position="616"/>
        <end position="633"/>
    </location>
</feature>
<feature type="transmembrane region" description="Helical" evidence="7">
    <location>
        <begin position="212"/>
        <end position="234"/>
    </location>
</feature>
<proteinExistence type="inferred from homology"/>
<feature type="transmembrane region" description="Helical" evidence="7">
    <location>
        <begin position="639"/>
        <end position="661"/>
    </location>
</feature>
<feature type="transmembrane region" description="Helical" evidence="7">
    <location>
        <begin position="340"/>
        <end position="365"/>
    </location>
</feature>
<feature type="domain" description="Membrane transport protein MMPL" evidence="8">
    <location>
        <begin position="37"/>
        <end position="353"/>
    </location>
</feature>
<sequence length="693" mass="71570">MAVTVVLILLSGAWGAGVLDELDLAGYEDPASESAVTDRLTVQAFGKQTPDVVVVYTAPEGKTLDDIRPQVLQRLAAVPGDRLAKPIESYWTAGGLRQAAMVSADRRRAIAGISSNGSMSDQLAHYAELRAALVVPGVDTEFAGFIPVIDAFNQRSLTSVVIAESVAIPLMLLLLVVVFGGLVAASVPVVVGGLAMIGALGALRALSMVTGVSAFALNIASILGLGLAIDYGLFMVSRFREELRDGRTPVVAAQRATHTAGRTIAFSALLLVCAFAGTLVFPPSMLRSLGFGAIAAIAIAAFVSVTALPAALSMMGERINALPWRRGAARRGEERAERRWAALATAVMRRPVVVAVAVAGLLLALSTPFLGVRMGGINPDVLPADDAVRVAQAELSAGFPNASEGATVLIRGVDGGAPPAAAVSWLAGEVQRTEGVRVVVRLAEQGDAVLLRALSTSPDFSTGAEDMVAAVRAIPVPEGMTVQVGGMNALRADSNESIVAAVPLALAIVIAATLLVMTIAFRSILLPLKAVLMAAVSLSATFGVLTWIFVDGNGASLLGAEPGPLPTPALIVVVVAVFGLSTDYEVFLMSRMIEAHERGADTEAAVREGVAKTGRIITTAAALFVIVTGAAALSEVTLIKVAALGMALAILIDATVVRMLLVPALVRLMGAANWWSPFARNPAGPRTSPTSSE</sequence>
<dbReference type="SUPFAM" id="SSF82866">
    <property type="entry name" value="Multidrug efflux transporter AcrB transmembrane domain"/>
    <property type="match status" value="2"/>
</dbReference>
<feature type="transmembrane region" description="Helical" evidence="7">
    <location>
        <begin position="289"/>
        <end position="312"/>
    </location>
</feature>
<keyword evidence="5 7" id="KW-1133">Transmembrane helix</keyword>
<feature type="transmembrane region" description="Helical" evidence="7">
    <location>
        <begin position="569"/>
        <end position="588"/>
    </location>
</feature>
<feature type="domain" description="Membrane transport protein MMPL" evidence="8">
    <location>
        <begin position="456"/>
        <end position="677"/>
    </location>
</feature>
<gene>
    <name evidence="9" type="ORF">ACFO0B_25255</name>
</gene>
<keyword evidence="4 7" id="KW-0812">Transmembrane</keyword>
<evidence type="ECO:0000256" key="1">
    <source>
        <dbReference type="ARBA" id="ARBA00004651"/>
    </source>
</evidence>
<dbReference type="Pfam" id="PF03176">
    <property type="entry name" value="MMPL"/>
    <property type="match status" value="2"/>
</dbReference>
<evidence type="ECO:0000256" key="5">
    <source>
        <dbReference type="ARBA" id="ARBA00022989"/>
    </source>
</evidence>
<keyword evidence="3" id="KW-1003">Cell membrane</keyword>
<comment type="caution">
    <text evidence="9">The sequence shown here is derived from an EMBL/GenBank/DDBJ whole genome shotgun (WGS) entry which is preliminary data.</text>
</comment>
<comment type="similarity">
    <text evidence="2">Belongs to the resistance-nodulation-cell division (RND) (TC 2.A.6) family. MmpL subfamily.</text>
</comment>
<evidence type="ECO:0000256" key="4">
    <source>
        <dbReference type="ARBA" id="ARBA00022692"/>
    </source>
</evidence>
<name>A0ABV8DYS6_9NOCA</name>
<feature type="transmembrane region" description="Helical" evidence="7">
    <location>
        <begin position="498"/>
        <end position="521"/>
    </location>
</feature>
<evidence type="ECO:0000256" key="7">
    <source>
        <dbReference type="SAM" id="Phobius"/>
    </source>
</evidence>
<dbReference type="EMBL" id="JBHSAX010000019">
    <property type="protein sequence ID" value="MFC3965310.1"/>
    <property type="molecule type" value="Genomic_DNA"/>
</dbReference>
<feature type="transmembrane region" description="Helical" evidence="7">
    <location>
        <begin position="187"/>
        <end position="206"/>
    </location>
</feature>
<feature type="transmembrane region" description="Helical" evidence="7">
    <location>
        <begin position="528"/>
        <end position="549"/>
    </location>
</feature>
<dbReference type="InterPro" id="IPR050545">
    <property type="entry name" value="Mycobact_MmpL"/>
</dbReference>
<evidence type="ECO:0000256" key="2">
    <source>
        <dbReference type="ARBA" id="ARBA00010157"/>
    </source>
</evidence>
<dbReference type="InterPro" id="IPR004869">
    <property type="entry name" value="MMPL_dom"/>
</dbReference>
<keyword evidence="10" id="KW-1185">Reference proteome</keyword>
<comment type="subcellular location">
    <subcellularLocation>
        <location evidence="1">Cell membrane</location>
        <topology evidence="1">Multi-pass membrane protein</topology>
    </subcellularLocation>
</comment>